<evidence type="ECO:0000313" key="3">
    <source>
        <dbReference type="Proteomes" id="UP000295163"/>
    </source>
</evidence>
<organism evidence="2 3">
    <name type="scientific">Kocuria rosea</name>
    <name type="common">Deinococcus erythromyxa</name>
    <name type="synonym">Micrococcus rubens</name>
    <dbReference type="NCBI Taxonomy" id="1275"/>
    <lineage>
        <taxon>Bacteria</taxon>
        <taxon>Bacillati</taxon>
        <taxon>Actinomycetota</taxon>
        <taxon>Actinomycetes</taxon>
        <taxon>Micrococcales</taxon>
        <taxon>Micrococcaceae</taxon>
        <taxon>Kocuria</taxon>
    </lineage>
</organism>
<protein>
    <submittedName>
        <fullName evidence="2">Uncharacterized protein</fullName>
    </submittedName>
</protein>
<evidence type="ECO:0000256" key="1">
    <source>
        <dbReference type="SAM" id="Phobius"/>
    </source>
</evidence>
<comment type="caution">
    <text evidence="2">The sequence shown here is derived from an EMBL/GenBank/DDBJ whole genome shotgun (WGS) entry which is preliminary data.</text>
</comment>
<name>A0A4R5YPD1_KOCRO</name>
<gene>
    <name evidence="2" type="ORF">E2R59_00565</name>
</gene>
<accession>A0A4R5YPD1</accession>
<dbReference type="AlphaFoldDB" id="A0A4R5YPD1"/>
<dbReference type="GeneID" id="64345884"/>
<keyword evidence="1" id="KW-0812">Transmembrane</keyword>
<evidence type="ECO:0000313" key="2">
    <source>
        <dbReference type="EMBL" id="TDL46552.1"/>
    </source>
</evidence>
<dbReference type="RefSeq" id="WP_133408831.1">
    <property type="nucleotide sequence ID" value="NZ_SMZT01000001.1"/>
</dbReference>
<reference evidence="2 3" key="1">
    <citation type="submission" date="2019-03" db="EMBL/GenBank/DDBJ databases">
        <title>Genome Sequencing and Assembly of Various Microbes Isolated from Partially Reclaimed Soil and Acid Mine Drainage (AMD) Site.</title>
        <authorList>
            <person name="Steinbock B."/>
            <person name="Bechtold R."/>
            <person name="Sevigny J.L."/>
            <person name="Thomas D."/>
            <person name="Cuthill L.R."/>
            <person name="Aveiro Johannsen E.J."/>
            <person name="Thomas K."/>
            <person name="Ghosh A."/>
        </authorList>
    </citation>
    <scope>NUCLEOTIDE SEQUENCE [LARGE SCALE GENOMIC DNA]</scope>
    <source>
        <strain evidence="2 3">S-A3</strain>
    </source>
</reference>
<dbReference type="EMBL" id="SMZT01000001">
    <property type="protein sequence ID" value="TDL46552.1"/>
    <property type="molecule type" value="Genomic_DNA"/>
</dbReference>
<dbReference type="Proteomes" id="UP000295163">
    <property type="component" value="Unassembled WGS sequence"/>
</dbReference>
<keyword evidence="1" id="KW-1133">Transmembrane helix</keyword>
<feature type="transmembrane region" description="Helical" evidence="1">
    <location>
        <begin position="36"/>
        <end position="53"/>
    </location>
</feature>
<sequence>MSPFARVVRGGLAGSLSAAVAGASHFAVDPARPAPLVVAAAVTAAIGVCVLLAGHRMGPVRLGAAVALSQGAYHLLFSRPGTHTAGAAPGPGHGADLAAGHPHPPGALSPDVALLGSEHWPMLLVHLLAVVATYFLLRHGERAWWSVADVLGTPVRRLLAPSIPPINAPRPLRRPHRPLPHALHDLGCALRIITPRGPPVPVS</sequence>
<keyword evidence="1" id="KW-0472">Membrane</keyword>
<proteinExistence type="predicted"/>